<protein>
    <submittedName>
        <fullName evidence="5">ATP-binding cassette domain-containing protein</fullName>
    </submittedName>
</protein>
<feature type="domain" description="ABC transporter" evidence="4">
    <location>
        <begin position="2"/>
        <end position="209"/>
    </location>
</feature>
<dbReference type="PANTHER" id="PTHR42734">
    <property type="entry name" value="METAL TRANSPORT SYSTEM ATP-BINDING PROTEIN TM_0124-RELATED"/>
    <property type="match status" value="1"/>
</dbReference>
<dbReference type="SMART" id="SM00382">
    <property type="entry name" value="AAA"/>
    <property type="match status" value="1"/>
</dbReference>
<dbReference type="SUPFAM" id="SSF52540">
    <property type="entry name" value="P-loop containing nucleoside triphosphate hydrolases"/>
    <property type="match status" value="2"/>
</dbReference>
<accession>A0A9E7DJZ4</accession>
<keyword evidence="3 5" id="KW-0067">ATP-binding</keyword>
<dbReference type="Gene3D" id="3.40.50.300">
    <property type="entry name" value="P-loop containing nucleotide triphosphate hydrolases"/>
    <property type="match status" value="2"/>
</dbReference>
<dbReference type="EMBL" id="CP096649">
    <property type="protein sequence ID" value="UQK59353.1"/>
    <property type="molecule type" value="Genomic_DNA"/>
</dbReference>
<proteinExistence type="predicted"/>
<name>A0A9E7DJZ4_9FIRM</name>
<gene>
    <name evidence="5" type="ORF">M1R53_01380</name>
</gene>
<dbReference type="Proteomes" id="UP000831151">
    <property type="component" value="Chromosome"/>
</dbReference>
<evidence type="ECO:0000313" key="6">
    <source>
        <dbReference type="Proteomes" id="UP000831151"/>
    </source>
</evidence>
<dbReference type="Pfam" id="PF00005">
    <property type="entry name" value="ABC_tran"/>
    <property type="match status" value="1"/>
</dbReference>
<dbReference type="GO" id="GO:0016887">
    <property type="term" value="F:ATP hydrolysis activity"/>
    <property type="evidence" value="ECO:0007669"/>
    <property type="project" value="InterPro"/>
</dbReference>
<evidence type="ECO:0000259" key="4">
    <source>
        <dbReference type="PROSITE" id="PS50893"/>
    </source>
</evidence>
<evidence type="ECO:0000256" key="1">
    <source>
        <dbReference type="ARBA" id="ARBA00022448"/>
    </source>
</evidence>
<dbReference type="InterPro" id="IPR050153">
    <property type="entry name" value="Metal_Ion_Import_ABC"/>
</dbReference>
<evidence type="ECO:0000313" key="5">
    <source>
        <dbReference type="EMBL" id="UQK59353.1"/>
    </source>
</evidence>
<evidence type="ECO:0000256" key="3">
    <source>
        <dbReference type="ARBA" id="ARBA00022840"/>
    </source>
</evidence>
<dbReference type="InterPro" id="IPR003593">
    <property type="entry name" value="AAA+_ATPase"/>
</dbReference>
<dbReference type="KEGG" id="fms:M1R53_01380"/>
<sequence length="356" mass="41180">MIKIKDLSFAYGENKIFNNFSLEINERLAFLVGKNGAGKTTLLKLIHGDLKNYTGEIISDDAFVVSQSFMLFDELNGYDNIAIAIGLAEKEVKNLVKTSPFYINGLERKLKFMTTIEKQTLELIAMSLSEKKLILLDEVSAPLDAISTEKLIDYIKSSNKSFLMVSHDEDFIQNFDARKIFLDKQKDILDQKNEVLENNTNKKIIGIYIKDDAKINEVLKKFKQFAYVPKDVRMALLMDEAAYKNIFIYDILKNIKTDYIKKAEDFIAKYKLKFKANDITNTLSGGNLQKLVFFRELERDEDVYILYNYKKGMDFEAKALAQEAIIKRRDEGKEIYIISDDYEELKEDIVDEIKII</sequence>
<reference evidence="5" key="1">
    <citation type="submission" date="2022-04" db="EMBL/GenBank/DDBJ databases">
        <title>Complete genome sequences of Ezakiella coagulans and Fenollaria massiliensis.</title>
        <authorList>
            <person name="France M.T."/>
            <person name="Clifford J."/>
            <person name="Narina S."/>
            <person name="Rutt L."/>
            <person name="Ravel J."/>
        </authorList>
    </citation>
    <scope>NUCLEOTIDE SEQUENCE</scope>
    <source>
        <strain evidence="5">C0061C2</strain>
    </source>
</reference>
<dbReference type="GO" id="GO:0005524">
    <property type="term" value="F:ATP binding"/>
    <property type="evidence" value="ECO:0007669"/>
    <property type="project" value="UniProtKB-KW"/>
</dbReference>
<dbReference type="AlphaFoldDB" id="A0A9E7DJZ4"/>
<dbReference type="InterPro" id="IPR027417">
    <property type="entry name" value="P-loop_NTPase"/>
</dbReference>
<organism evidence="5 6">
    <name type="scientific">Fenollaria massiliensis</name>
    <dbReference type="NCBI Taxonomy" id="938288"/>
    <lineage>
        <taxon>Bacteria</taxon>
        <taxon>Bacillati</taxon>
        <taxon>Bacillota</taxon>
        <taxon>Clostridia</taxon>
        <taxon>Eubacteriales</taxon>
        <taxon>Fenollaria</taxon>
    </lineage>
</organism>
<keyword evidence="6" id="KW-1185">Reference proteome</keyword>
<evidence type="ECO:0000256" key="2">
    <source>
        <dbReference type="ARBA" id="ARBA00022741"/>
    </source>
</evidence>
<keyword evidence="1" id="KW-0813">Transport</keyword>
<dbReference type="PROSITE" id="PS50893">
    <property type="entry name" value="ABC_TRANSPORTER_2"/>
    <property type="match status" value="1"/>
</dbReference>
<dbReference type="RefSeq" id="WP_249242818.1">
    <property type="nucleotide sequence ID" value="NZ_CP096649.1"/>
</dbReference>
<keyword evidence="2" id="KW-0547">Nucleotide-binding</keyword>
<dbReference type="InterPro" id="IPR003439">
    <property type="entry name" value="ABC_transporter-like_ATP-bd"/>
</dbReference>